<dbReference type="GO" id="GO:0005509">
    <property type="term" value="F:calcium ion binding"/>
    <property type="evidence" value="ECO:0007669"/>
    <property type="project" value="InterPro"/>
</dbReference>
<dbReference type="EMBL" id="GBEZ01009430">
    <property type="protein sequence ID" value="JAC76155.1"/>
    <property type="molecule type" value="Transcribed_RNA"/>
</dbReference>
<dbReference type="Pfam" id="PF13499">
    <property type="entry name" value="EF-hand_7"/>
    <property type="match status" value="1"/>
</dbReference>
<evidence type="ECO:0000256" key="1">
    <source>
        <dbReference type="ARBA" id="ARBA00022737"/>
    </source>
</evidence>
<dbReference type="PANTHER" id="PTHR23048">
    <property type="entry name" value="MYOSIN LIGHT CHAIN 1, 3"/>
    <property type="match status" value="1"/>
</dbReference>
<name>A0A061S2P4_9CHLO</name>
<dbReference type="GO" id="GO:0016460">
    <property type="term" value="C:myosin II complex"/>
    <property type="evidence" value="ECO:0007669"/>
    <property type="project" value="TreeGrafter"/>
</dbReference>
<dbReference type="PROSITE" id="PS50222">
    <property type="entry name" value="EF_HAND_2"/>
    <property type="match status" value="2"/>
</dbReference>
<accession>A0A061S2P4</accession>
<gene>
    <name evidence="5" type="ORF">TSPGSL018_14926</name>
    <name evidence="4" type="ORF">TSPGSL018_20978</name>
</gene>
<dbReference type="EMBL" id="GBEZ01006910">
    <property type="protein sequence ID" value="JAC78513.1"/>
    <property type="molecule type" value="Transcribed_RNA"/>
</dbReference>
<dbReference type="SMART" id="SM00054">
    <property type="entry name" value="EFh"/>
    <property type="match status" value="2"/>
</dbReference>
<dbReference type="InterPro" id="IPR018247">
    <property type="entry name" value="EF_Hand_1_Ca_BS"/>
</dbReference>
<feature type="domain" description="EF-hand" evidence="3">
    <location>
        <begin position="80"/>
        <end position="115"/>
    </location>
</feature>
<dbReference type="Gene3D" id="1.10.238.10">
    <property type="entry name" value="EF-hand"/>
    <property type="match status" value="1"/>
</dbReference>
<evidence type="ECO:0000313" key="5">
    <source>
        <dbReference type="EMBL" id="JAC78513.1"/>
    </source>
</evidence>
<sequence length="198" mass="22004">MPSGSLAANIRRASVSGLLSLTNNSSGSRSKPVDLGDGLELTEEMVAEFKECFTLFDKSGDGRVSAEEISEVMRQLGVDLSPEKLKTMIEEVDTNNSGELEFPEFLQLMVRQMTEHEEDQTLRQLFLHLSQGKKLVPVLAVRSMLHKLACLNTDQEHKVAVSEISELIEEAVGVPSPVDSEVMTYSQFKSMFKVFDSF</sequence>
<dbReference type="FunFam" id="1.10.238.10:FF:000527">
    <property type="entry name" value="Calmodulin-3"/>
    <property type="match status" value="1"/>
</dbReference>
<dbReference type="InterPro" id="IPR002048">
    <property type="entry name" value="EF_hand_dom"/>
</dbReference>
<keyword evidence="1" id="KW-0677">Repeat</keyword>
<evidence type="ECO:0000256" key="2">
    <source>
        <dbReference type="ARBA" id="ARBA00022837"/>
    </source>
</evidence>
<dbReference type="CDD" id="cd00051">
    <property type="entry name" value="EFh"/>
    <property type="match status" value="1"/>
</dbReference>
<evidence type="ECO:0000313" key="4">
    <source>
        <dbReference type="EMBL" id="JAC76155.1"/>
    </source>
</evidence>
<organism evidence="5">
    <name type="scientific">Tetraselmis sp. GSL018</name>
    <dbReference type="NCBI Taxonomy" id="582737"/>
    <lineage>
        <taxon>Eukaryota</taxon>
        <taxon>Viridiplantae</taxon>
        <taxon>Chlorophyta</taxon>
        <taxon>core chlorophytes</taxon>
        <taxon>Chlorodendrophyceae</taxon>
        <taxon>Chlorodendrales</taxon>
        <taxon>Chlorodendraceae</taxon>
        <taxon>Tetraselmis</taxon>
    </lineage>
</organism>
<keyword evidence="2" id="KW-0106">Calcium</keyword>
<feature type="domain" description="EF-hand" evidence="3">
    <location>
        <begin position="44"/>
        <end position="79"/>
    </location>
</feature>
<dbReference type="PROSITE" id="PS00018">
    <property type="entry name" value="EF_HAND_1"/>
    <property type="match status" value="2"/>
</dbReference>
<evidence type="ECO:0000259" key="3">
    <source>
        <dbReference type="PROSITE" id="PS50222"/>
    </source>
</evidence>
<reference evidence="5" key="1">
    <citation type="submission" date="2014-05" db="EMBL/GenBank/DDBJ databases">
        <title>The transcriptome of the halophilic microalga Tetraselmis sp. GSL018 isolated from the Great Salt Lake, Utah.</title>
        <authorList>
            <person name="Jinkerson R.E."/>
            <person name="D'Adamo S."/>
            <person name="Posewitz M.C."/>
        </authorList>
    </citation>
    <scope>NUCLEOTIDE SEQUENCE</scope>
    <source>
        <strain evidence="5">GSL018</strain>
    </source>
</reference>
<dbReference type="PANTHER" id="PTHR23048:SF0">
    <property type="entry name" value="CALMODULIN LIKE 3"/>
    <property type="match status" value="1"/>
</dbReference>
<dbReference type="SUPFAM" id="SSF47473">
    <property type="entry name" value="EF-hand"/>
    <property type="match status" value="1"/>
</dbReference>
<protein>
    <submittedName>
        <fullName evidence="5">Calmodulin</fullName>
    </submittedName>
</protein>
<dbReference type="InterPro" id="IPR011992">
    <property type="entry name" value="EF-hand-dom_pair"/>
</dbReference>
<dbReference type="InterPro" id="IPR050230">
    <property type="entry name" value="CALM/Myosin/TropC-like"/>
</dbReference>
<dbReference type="AlphaFoldDB" id="A0A061S2P4"/>
<proteinExistence type="predicted"/>